<dbReference type="Gene3D" id="3.60.10.10">
    <property type="entry name" value="Endonuclease/exonuclease/phosphatase"/>
    <property type="match status" value="1"/>
</dbReference>
<organism evidence="2 3">
    <name type="scientific">Holothuria leucospilota</name>
    <name type="common">Black long sea cucumber</name>
    <name type="synonym">Mertensiothuria leucospilota</name>
    <dbReference type="NCBI Taxonomy" id="206669"/>
    <lineage>
        <taxon>Eukaryota</taxon>
        <taxon>Metazoa</taxon>
        <taxon>Echinodermata</taxon>
        <taxon>Eleutherozoa</taxon>
        <taxon>Echinozoa</taxon>
        <taxon>Holothuroidea</taxon>
        <taxon>Aspidochirotacea</taxon>
        <taxon>Aspidochirotida</taxon>
        <taxon>Holothuriidae</taxon>
        <taxon>Holothuria</taxon>
    </lineage>
</organism>
<dbReference type="Proteomes" id="UP001152320">
    <property type="component" value="Chromosome 16"/>
</dbReference>
<dbReference type="PANTHER" id="PTHR33776:SF4">
    <property type="entry name" value="ENDONUCLEASE_EXONUCLEASE_PHOSPHATASE DOMAIN-CONTAINING PROTEIN"/>
    <property type="match status" value="1"/>
</dbReference>
<feature type="domain" description="Endonuclease/exonuclease/phosphatase" evidence="1">
    <location>
        <begin position="107"/>
        <end position="273"/>
    </location>
</feature>
<dbReference type="EMBL" id="JAIZAY010000016">
    <property type="protein sequence ID" value="KAJ8027056.1"/>
    <property type="molecule type" value="Genomic_DNA"/>
</dbReference>
<evidence type="ECO:0000259" key="1">
    <source>
        <dbReference type="Pfam" id="PF03372"/>
    </source>
</evidence>
<reference evidence="2" key="1">
    <citation type="submission" date="2021-10" db="EMBL/GenBank/DDBJ databases">
        <title>Tropical sea cucumber genome reveals ecological adaptation and Cuvierian tubules defense mechanism.</title>
        <authorList>
            <person name="Chen T."/>
        </authorList>
    </citation>
    <scope>NUCLEOTIDE SEQUENCE</scope>
    <source>
        <strain evidence="2">Nanhai2018</strain>
        <tissue evidence="2">Muscle</tissue>
    </source>
</reference>
<dbReference type="InterPro" id="IPR005135">
    <property type="entry name" value="Endo/exonuclease/phosphatase"/>
</dbReference>
<evidence type="ECO:0000313" key="3">
    <source>
        <dbReference type="Proteomes" id="UP001152320"/>
    </source>
</evidence>
<comment type="caution">
    <text evidence="2">The sequence shown here is derived from an EMBL/GenBank/DDBJ whole genome shotgun (WGS) entry which is preliminary data.</text>
</comment>
<dbReference type="OrthoDB" id="5987682at2759"/>
<sequence length="384" mass="43564">MYYHEAYSISLNSDTPKGVCKPYCSERSLPFSYSSSSRDFYEPDSVVPGNDLDSITDANNIGCITESRYLSIEQFNDFSSNGFSIFHLNSRSLIRNFDNIQDYLLLLNHNFIALGFTETWFKENTSPLIHLEGYSFVENHRQVKRGGGVCLFLRNDFVFEVRHDLSFVNNDVESIFIEISVPNVTKRVVIGVIYRPPTGSLANFYNHLCNILSDISSHSKYGFVMGDFNVDLCKPTSAEFLSNIVSCGFSPCVSKPTRVTNSSKSLIDNILTNVNHIDDCIMVTDITDHFPIFIHTSIQSSSVNTLPMYCRNYSTRNVQSFISSISLVSWDHIYRESDVNISFDTFLATFQEIYTSSFPLIKIGKKKGRKSNLGPLRYTSIDQV</sequence>
<evidence type="ECO:0000313" key="2">
    <source>
        <dbReference type="EMBL" id="KAJ8027056.1"/>
    </source>
</evidence>
<dbReference type="SUPFAM" id="SSF56219">
    <property type="entry name" value="DNase I-like"/>
    <property type="match status" value="1"/>
</dbReference>
<dbReference type="InterPro" id="IPR036691">
    <property type="entry name" value="Endo/exonu/phosph_ase_sf"/>
</dbReference>
<dbReference type="PANTHER" id="PTHR33776">
    <property type="entry name" value="ENDO/EXONUCLEASE/PHOSPHATASE DOMAIN-CONTAINING PROTEIN"/>
    <property type="match status" value="1"/>
</dbReference>
<name>A0A9Q0YSF2_HOLLE</name>
<accession>A0A9Q0YSF2</accession>
<keyword evidence="3" id="KW-1185">Reference proteome</keyword>
<dbReference type="GO" id="GO:0003824">
    <property type="term" value="F:catalytic activity"/>
    <property type="evidence" value="ECO:0007669"/>
    <property type="project" value="InterPro"/>
</dbReference>
<proteinExistence type="predicted"/>
<gene>
    <name evidence="2" type="ORF">HOLleu_32089</name>
</gene>
<dbReference type="AlphaFoldDB" id="A0A9Q0YSF2"/>
<dbReference type="Pfam" id="PF03372">
    <property type="entry name" value="Exo_endo_phos"/>
    <property type="match status" value="1"/>
</dbReference>
<protein>
    <recommendedName>
        <fullName evidence="1">Endonuclease/exonuclease/phosphatase domain-containing protein</fullName>
    </recommendedName>
</protein>